<comment type="caution">
    <text evidence="2">The sequence shown here is derived from an EMBL/GenBank/DDBJ whole genome shotgun (WGS) entry which is preliminary data.</text>
</comment>
<name>A0A9Q1C472_HOLLE</name>
<reference evidence="2" key="1">
    <citation type="submission" date="2021-10" db="EMBL/GenBank/DDBJ databases">
        <title>Tropical sea cucumber genome reveals ecological adaptation and Cuvierian tubules defense mechanism.</title>
        <authorList>
            <person name="Chen T."/>
        </authorList>
    </citation>
    <scope>NUCLEOTIDE SEQUENCE</scope>
    <source>
        <strain evidence="2">Nanhai2018</strain>
        <tissue evidence="2">Muscle</tissue>
    </source>
</reference>
<gene>
    <name evidence="2" type="ORF">HOLleu_18517</name>
</gene>
<evidence type="ECO:0000313" key="3">
    <source>
        <dbReference type="Proteomes" id="UP001152320"/>
    </source>
</evidence>
<feature type="region of interest" description="Disordered" evidence="1">
    <location>
        <begin position="1"/>
        <end position="103"/>
    </location>
</feature>
<dbReference type="OrthoDB" id="5876637at2759"/>
<accession>A0A9Q1C472</accession>
<keyword evidence="3" id="KW-1185">Reference proteome</keyword>
<sequence>MGKQRKLKSVDPFLSGPRKEKLDRLKRKKEAASNIAPEDPDNQPMPKSFQRMMESIEEMNKPLEERMKEREARKQEKKERNEKHKSTEKHKSNKEDYRTNVKKLKNESNKTFLSRVITSANRDIEDHKVKILLDGEEEEKKKTASKNKKMHLQLLHKRMQYKKIDRRLDKMEKEFFEDKIAFGEVARRPPQLTSKPRGGKAHDEKSGKRQLHLNSLLSKSSNTPDKKTTGAAGKFKKRKAMTLYEQKCFDEKQMAAVKAYRKVKQQRYQNVQKNR</sequence>
<dbReference type="GO" id="GO:0005634">
    <property type="term" value="C:nucleus"/>
    <property type="evidence" value="ECO:0007669"/>
    <property type="project" value="TreeGrafter"/>
</dbReference>
<organism evidence="2 3">
    <name type="scientific">Holothuria leucospilota</name>
    <name type="common">Black long sea cucumber</name>
    <name type="synonym">Mertensiothuria leucospilota</name>
    <dbReference type="NCBI Taxonomy" id="206669"/>
    <lineage>
        <taxon>Eukaryota</taxon>
        <taxon>Metazoa</taxon>
        <taxon>Echinodermata</taxon>
        <taxon>Eleutherozoa</taxon>
        <taxon>Echinozoa</taxon>
        <taxon>Holothuroidea</taxon>
        <taxon>Aspidochirotacea</taxon>
        <taxon>Aspidochirotida</taxon>
        <taxon>Holothuriidae</taxon>
        <taxon>Holothuria</taxon>
    </lineage>
</organism>
<evidence type="ECO:0000313" key="2">
    <source>
        <dbReference type="EMBL" id="KAJ8037641.1"/>
    </source>
</evidence>
<evidence type="ECO:0000256" key="1">
    <source>
        <dbReference type="SAM" id="MobiDB-lite"/>
    </source>
</evidence>
<feature type="region of interest" description="Disordered" evidence="1">
    <location>
        <begin position="186"/>
        <end position="237"/>
    </location>
</feature>
<proteinExistence type="predicted"/>
<protein>
    <recommendedName>
        <fullName evidence="4">Coiled-coil domain-containing protein 137</fullName>
    </recommendedName>
</protein>
<dbReference type="PANTHER" id="PTHR21838:SF2">
    <property type="entry name" value="COILED-COIL DOMAIN-CONTAINING PROTEIN 137"/>
    <property type="match status" value="1"/>
</dbReference>
<dbReference type="Proteomes" id="UP001152320">
    <property type="component" value="Chromosome 8"/>
</dbReference>
<feature type="compositionally biased region" description="Basic and acidic residues" evidence="1">
    <location>
        <begin position="58"/>
        <end position="103"/>
    </location>
</feature>
<dbReference type="InterPro" id="IPR026680">
    <property type="entry name" value="CCDC137"/>
</dbReference>
<dbReference type="AlphaFoldDB" id="A0A9Q1C472"/>
<dbReference type="EMBL" id="JAIZAY010000008">
    <property type="protein sequence ID" value="KAJ8037641.1"/>
    <property type="molecule type" value="Genomic_DNA"/>
</dbReference>
<evidence type="ECO:0008006" key="4">
    <source>
        <dbReference type="Google" id="ProtNLM"/>
    </source>
</evidence>
<feature type="compositionally biased region" description="Low complexity" evidence="1">
    <location>
        <begin position="212"/>
        <end position="222"/>
    </location>
</feature>
<dbReference type="PANTHER" id="PTHR21838">
    <property type="entry name" value="COILED-COIL DOMAIN-CONTAINING PROTEIN 137"/>
    <property type="match status" value="1"/>
</dbReference>